<feature type="non-terminal residue" evidence="2">
    <location>
        <position position="465"/>
    </location>
</feature>
<organism evidence="2 3">
    <name type="scientific">Caligus rogercresseyi</name>
    <name type="common">Sea louse</name>
    <dbReference type="NCBI Taxonomy" id="217165"/>
    <lineage>
        <taxon>Eukaryota</taxon>
        <taxon>Metazoa</taxon>
        <taxon>Ecdysozoa</taxon>
        <taxon>Arthropoda</taxon>
        <taxon>Crustacea</taxon>
        <taxon>Multicrustacea</taxon>
        <taxon>Hexanauplia</taxon>
        <taxon>Copepoda</taxon>
        <taxon>Siphonostomatoida</taxon>
        <taxon>Caligidae</taxon>
        <taxon>Caligus</taxon>
    </lineage>
</organism>
<keyword evidence="3" id="KW-1185">Reference proteome</keyword>
<name>A0A7T8JZH7_CALRO</name>
<dbReference type="EMBL" id="CP045898">
    <property type="protein sequence ID" value="QQP39926.1"/>
    <property type="molecule type" value="Genomic_DNA"/>
</dbReference>
<sequence length="465" mass="52568">EDAFPGAEGNLKNLLAHNERILSKAPLPEDPSDMEGFVRSLLRLSKTCLFNEESGKTSELSEEIQSVLQLFHAQIVKEGGLQSVKDGQVVMNAVAYLLAGSQFMESRKKPARLSLWRACLLALFSHCVFKLYRDLRMELFGSQEDEESSSEEEEEEEDQDDDEIPEDEEPKKDNILDRFRRRRNRYTSSSTDDSDSCPAFSNSSSCEDDEDLLTKGIGFMNDSSSEESESEDEDVVIQQSSVICSSKDLAKILGSHNLTPSIRLLILWVMRTPEVTATEADQHSLMFWKRLDKLFTLVDFISNKRGKYIENEEVSALYRELSSRKAIPLNEDHFVRGLKLFSEHPGTQGLNWGEEDKKSTPQPLQAMDMGLLRVKELLAFRDGLAGIRKNSGGSPSSAPEEDKRHALMQSMAQLWLKQEVEDLEEKDAKMVSPYIIVDHLAMVKHLRTIKDVVAAKKFTVIIPNA</sequence>
<feature type="compositionally biased region" description="Basic and acidic residues" evidence="1">
    <location>
        <begin position="169"/>
        <end position="178"/>
    </location>
</feature>
<accession>A0A7T8JZH7</accession>
<protein>
    <submittedName>
        <fullName evidence="2">Uncharacterized protein</fullName>
    </submittedName>
</protein>
<gene>
    <name evidence="2" type="ORF">FKW44_013799</name>
</gene>
<evidence type="ECO:0000313" key="3">
    <source>
        <dbReference type="Proteomes" id="UP000595437"/>
    </source>
</evidence>
<reference evidence="3" key="1">
    <citation type="submission" date="2021-01" db="EMBL/GenBank/DDBJ databases">
        <title>Caligus Genome Assembly.</title>
        <authorList>
            <person name="Gallardo-Escarate C."/>
        </authorList>
    </citation>
    <scope>NUCLEOTIDE SEQUENCE [LARGE SCALE GENOMIC DNA]</scope>
</reference>
<dbReference type="OrthoDB" id="5920073at2759"/>
<feature type="non-terminal residue" evidence="2">
    <location>
        <position position="1"/>
    </location>
</feature>
<evidence type="ECO:0000256" key="1">
    <source>
        <dbReference type="SAM" id="MobiDB-lite"/>
    </source>
</evidence>
<proteinExistence type="predicted"/>
<feature type="region of interest" description="Disordered" evidence="1">
    <location>
        <begin position="142"/>
        <end position="209"/>
    </location>
</feature>
<dbReference type="Proteomes" id="UP000595437">
    <property type="component" value="Chromosome 9"/>
</dbReference>
<dbReference type="AlphaFoldDB" id="A0A7T8JZH7"/>
<dbReference type="SUPFAM" id="SSF48452">
    <property type="entry name" value="TPR-like"/>
    <property type="match status" value="1"/>
</dbReference>
<dbReference type="InterPro" id="IPR011990">
    <property type="entry name" value="TPR-like_helical_dom_sf"/>
</dbReference>
<feature type="compositionally biased region" description="Acidic residues" evidence="1">
    <location>
        <begin position="143"/>
        <end position="168"/>
    </location>
</feature>
<evidence type="ECO:0000313" key="2">
    <source>
        <dbReference type="EMBL" id="QQP39926.1"/>
    </source>
</evidence>